<dbReference type="Proteomes" id="UP001054252">
    <property type="component" value="Unassembled WGS sequence"/>
</dbReference>
<name>A0AAV5K3G4_9ROSI</name>
<evidence type="ECO:0000313" key="2">
    <source>
        <dbReference type="Proteomes" id="UP001054252"/>
    </source>
</evidence>
<gene>
    <name evidence="1" type="ORF">SLEP1_g28099</name>
</gene>
<accession>A0AAV5K3G4</accession>
<dbReference type="EMBL" id="BPVZ01000048">
    <property type="protein sequence ID" value="GKV17621.1"/>
    <property type="molecule type" value="Genomic_DNA"/>
</dbReference>
<protein>
    <submittedName>
        <fullName evidence="1">Uncharacterized protein</fullName>
    </submittedName>
</protein>
<proteinExistence type="predicted"/>
<dbReference type="AlphaFoldDB" id="A0AAV5K3G4"/>
<sequence>MESTHKFGALVVEIHGLPAGMDSFGFSHFGHEANVCIHNLARLAPDVGCEMIWIGAAHGSVSPTH</sequence>
<organism evidence="1 2">
    <name type="scientific">Rubroshorea leprosula</name>
    <dbReference type="NCBI Taxonomy" id="152421"/>
    <lineage>
        <taxon>Eukaryota</taxon>
        <taxon>Viridiplantae</taxon>
        <taxon>Streptophyta</taxon>
        <taxon>Embryophyta</taxon>
        <taxon>Tracheophyta</taxon>
        <taxon>Spermatophyta</taxon>
        <taxon>Magnoliopsida</taxon>
        <taxon>eudicotyledons</taxon>
        <taxon>Gunneridae</taxon>
        <taxon>Pentapetalae</taxon>
        <taxon>rosids</taxon>
        <taxon>malvids</taxon>
        <taxon>Malvales</taxon>
        <taxon>Dipterocarpaceae</taxon>
        <taxon>Rubroshorea</taxon>
    </lineage>
</organism>
<reference evidence="1 2" key="1">
    <citation type="journal article" date="2021" name="Commun. Biol.">
        <title>The genome of Shorea leprosula (Dipterocarpaceae) highlights the ecological relevance of drought in aseasonal tropical rainforests.</title>
        <authorList>
            <person name="Ng K.K.S."/>
            <person name="Kobayashi M.J."/>
            <person name="Fawcett J.A."/>
            <person name="Hatakeyama M."/>
            <person name="Paape T."/>
            <person name="Ng C.H."/>
            <person name="Ang C.C."/>
            <person name="Tnah L.H."/>
            <person name="Lee C.T."/>
            <person name="Nishiyama T."/>
            <person name="Sese J."/>
            <person name="O'Brien M.J."/>
            <person name="Copetti D."/>
            <person name="Mohd Noor M.I."/>
            <person name="Ong R.C."/>
            <person name="Putra M."/>
            <person name="Sireger I.Z."/>
            <person name="Indrioko S."/>
            <person name="Kosugi Y."/>
            <person name="Izuno A."/>
            <person name="Isagi Y."/>
            <person name="Lee S.L."/>
            <person name="Shimizu K.K."/>
        </authorList>
    </citation>
    <scope>NUCLEOTIDE SEQUENCE [LARGE SCALE GENOMIC DNA]</scope>
    <source>
        <strain evidence="1">214</strain>
    </source>
</reference>
<comment type="caution">
    <text evidence="1">The sequence shown here is derived from an EMBL/GenBank/DDBJ whole genome shotgun (WGS) entry which is preliminary data.</text>
</comment>
<evidence type="ECO:0000313" key="1">
    <source>
        <dbReference type="EMBL" id="GKV17621.1"/>
    </source>
</evidence>
<keyword evidence="2" id="KW-1185">Reference proteome</keyword>